<dbReference type="Proteomes" id="UP000028761">
    <property type="component" value="Chromosome 10"/>
</dbReference>
<reference evidence="1" key="2">
    <citation type="submission" date="2025-08" db="UniProtKB">
        <authorList>
            <consortium name="Ensembl"/>
        </authorList>
    </citation>
    <scope>IDENTIFICATION</scope>
</reference>
<name>A0A8I5R0J7_PAPAN</name>
<dbReference type="PRINTS" id="PR02045">
    <property type="entry name" value="F138DOMAIN"/>
</dbReference>
<reference evidence="1" key="3">
    <citation type="submission" date="2025-09" db="UniProtKB">
        <authorList>
            <consortium name="Ensembl"/>
        </authorList>
    </citation>
    <scope>IDENTIFICATION</scope>
</reference>
<dbReference type="Ensembl" id="ENSPANT00000066136.1">
    <property type="protein sequence ID" value="ENSPANP00000053041.1"/>
    <property type="gene ID" value="ENSPANG00000049911.1"/>
</dbReference>
<sequence>MPSGIPDGKFLSRGTSAASWCWGSGVCPGSEAGSSGWMESVGLGPALGQRVQLKVPHSKSHTRHLKAPLGGWDLGGLPLGVKPLSEPKKKLHNLFPSIFFLDGVLHCCPGWSIVMQMLTRWSLALLPRLECSGGLSARCNLCLPGSRDSPASASQVPEITGTRHHAWLIFVFLIETGFLHVGQADLELLTSSDLPASTFRSAEITGVIHRTRPHQCLKLYAVQPSIFCYFPKQRYMFGKLV</sequence>
<evidence type="ECO:0000313" key="2">
    <source>
        <dbReference type="Proteomes" id="UP000028761"/>
    </source>
</evidence>
<dbReference type="PANTHER" id="PTHR12138:SF162">
    <property type="entry name" value="CHROMOSOME UNDETERMINED SCAFFOLD_275, WHOLE GENOME SHOTGUN SEQUENCE"/>
    <property type="match status" value="1"/>
</dbReference>
<keyword evidence="2" id="KW-1185">Reference proteome</keyword>
<accession>A0A8I5R0J7</accession>
<protein>
    <submittedName>
        <fullName evidence="1">Uncharacterized protein</fullName>
    </submittedName>
</protein>
<dbReference type="PANTHER" id="PTHR12138">
    <property type="entry name" value="PRIMATE-EXPANDED PROTEIN FAMILY"/>
    <property type="match status" value="1"/>
</dbReference>
<proteinExistence type="predicted"/>
<dbReference type="AlphaFoldDB" id="A0A8I5R0J7"/>
<dbReference type="GeneTree" id="ENSGT01120000271815"/>
<evidence type="ECO:0000313" key="1">
    <source>
        <dbReference type="Ensembl" id="ENSPANP00000053041.1"/>
    </source>
</evidence>
<organism evidence="1 2">
    <name type="scientific">Papio anubis</name>
    <name type="common">Olive baboon</name>
    <dbReference type="NCBI Taxonomy" id="9555"/>
    <lineage>
        <taxon>Eukaryota</taxon>
        <taxon>Metazoa</taxon>
        <taxon>Chordata</taxon>
        <taxon>Craniata</taxon>
        <taxon>Vertebrata</taxon>
        <taxon>Euteleostomi</taxon>
        <taxon>Mammalia</taxon>
        <taxon>Eutheria</taxon>
        <taxon>Euarchontoglires</taxon>
        <taxon>Primates</taxon>
        <taxon>Haplorrhini</taxon>
        <taxon>Catarrhini</taxon>
        <taxon>Cercopithecidae</taxon>
        <taxon>Cercopithecinae</taxon>
        <taxon>Papio</taxon>
    </lineage>
</organism>
<reference evidence="1 2" key="1">
    <citation type="submission" date="2012-03" db="EMBL/GenBank/DDBJ databases">
        <title>Whole Genome Assembly of Papio anubis.</title>
        <authorList>
            <person name="Liu Y.L."/>
            <person name="Abraham K.A."/>
            <person name="Akbar H.A."/>
            <person name="Ali S.A."/>
            <person name="Anosike U.A."/>
            <person name="Aqrawi P.A."/>
            <person name="Arias F.A."/>
            <person name="Attaway T.A."/>
            <person name="Awwad R.A."/>
            <person name="Babu C.B."/>
            <person name="Bandaranaike D.B."/>
            <person name="Battles P.B."/>
            <person name="Bell A.B."/>
            <person name="Beltran B.B."/>
            <person name="Berhane-Mersha D.B."/>
            <person name="Bess C.B."/>
            <person name="Bickham C.B."/>
            <person name="Bolden T.B."/>
            <person name="Carter K.C."/>
            <person name="Chau D.C."/>
            <person name="Chavez A.C."/>
            <person name="Clerc-Blankenburg K.C."/>
            <person name="Coyle M.C."/>
            <person name="Dao M.D."/>
            <person name="Davila M.L.D."/>
            <person name="Davy-Carroll L.D."/>
            <person name="Denson S.D."/>
            <person name="Dinh H.D."/>
            <person name="Fernandez S.F."/>
            <person name="Fernando P.F."/>
            <person name="Forbes L.F."/>
            <person name="Francis C.F."/>
            <person name="Francisco L.F."/>
            <person name="Fu Q.F."/>
            <person name="Garcia-Iii R.G."/>
            <person name="Garrett T.G."/>
            <person name="Gross S.G."/>
            <person name="Gubbala S.G."/>
            <person name="Hirani K.H."/>
            <person name="Hogues M.H."/>
            <person name="Hollins B.H."/>
            <person name="Jackson L.J."/>
            <person name="Javaid M.J."/>
            <person name="Jhangiani S.J."/>
            <person name="Johnson A.J."/>
            <person name="Johnson B.J."/>
            <person name="Jones J.J."/>
            <person name="Joshi V.J."/>
            <person name="Kalu J.K."/>
            <person name="Khan N.K."/>
            <person name="Korchina V.K."/>
            <person name="Kovar C.K."/>
            <person name="Lago L.L."/>
            <person name="Lara F.L."/>
            <person name="Le T.-K.L."/>
            <person name="Lee S.L."/>
            <person name="Legall-Iii F.L."/>
            <person name="Lemon S.L."/>
            <person name="Liu J.L."/>
            <person name="Liu Y.-S.L."/>
            <person name="Liyanage D.L."/>
            <person name="Lopez J.L."/>
            <person name="Lorensuhewa L.L."/>
            <person name="Mata R.M."/>
            <person name="Mathew T.M."/>
            <person name="Mercado C.M."/>
            <person name="Mercado I.M."/>
            <person name="Morales K.M."/>
            <person name="Morgan M.M."/>
            <person name="Munidasa M.M."/>
            <person name="Ngo D.N."/>
            <person name="Nguyen L.N."/>
            <person name="Nguyen T.N."/>
            <person name="Nguyen N.N."/>
            <person name="Obregon M.O."/>
            <person name="Okwuonu G.O."/>
            <person name="Ongeri F.O."/>
            <person name="Onwere C.O."/>
            <person name="Osifeso I.O."/>
            <person name="Parra A.P."/>
            <person name="Patil S.P."/>
            <person name="Perez A.P."/>
            <person name="Perez Y.P."/>
            <person name="Pham C.P."/>
            <person name="Pu L.-L.P."/>
            <person name="Puazo M.P."/>
            <person name="Quiroz J.Q."/>
            <person name="Rouhana J.R."/>
            <person name="Ruiz M.R."/>
            <person name="Ruiz S.-J.R."/>
            <person name="Saada N.S."/>
            <person name="Santibanez J.S."/>
            <person name="Scheel M.S."/>
            <person name="Schneider B.S."/>
            <person name="Simmons D.S."/>
            <person name="Sisson I.S."/>
            <person name="Tang L.-Y.T."/>
            <person name="Thornton R.T."/>
            <person name="Tisius J.T."/>
            <person name="Toledanes G.T."/>
            <person name="Trejos Z.T."/>
            <person name="Usmani K.U."/>
            <person name="Varghese R.V."/>
            <person name="Vattathil S.V."/>
            <person name="Vee V.V."/>
            <person name="Walker D.W."/>
            <person name="Weissenberger G.W."/>
            <person name="White C.W."/>
            <person name="Williams A.W."/>
            <person name="Woodworth J.W."/>
            <person name="Wright R.W."/>
            <person name="Zhu Y.Z."/>
            <person name="Han Y.H."/>
            <person name="Newsham I.N."/>
            <person name="Nazareth L.N."/>
            <person name="Worley K.W."/>
            <person name="Muzny D.M."/>
            <person name="Rogers J.R."/>
            <person name="Gibbs R.G."/>
        </authorList>
    </citation>
    <scope>NUCLEOTIDE SEQUENCE [LARGE SCALE GENOMIC DNA]</scope>
</reference>